<dbReference type="PROSITE" id="PS00765">
    <property type="entry name" value="P_GLUCOSE_ISOMERASE_1"/>
    <property type="match status" value="1"/>
</dbReference>
<protein>
    <recommendedName>
        <fullName evidence="7">Glucose-6-phosphate isomerase</fullName>
        <shortName evidence="7">GPI</shortName>
        <ecNumber evidence="7">5.3.1.9</ecNumber>
    </recommendedName>
    <alternativeName>
        <fullName evidence="7">Phosphoglucose isomerase</fullName>
        <shortName evidence="7">PGI</shortName>
    </alternativeName>
    <alternativeName>
        <fullName evidence="7">Phosphohexose isomerase</fullName>
        <shortName evidence="7">PHI</shortName>
    </alternativeName>
</protein>
<comment type="function">
    <text evidence="7">Catalyzes the reversible isomerization of glucose-6-phosphate to fructose-6-phosphate.</text>
</comment>
<keyword evidence="5 7" id="KW-0413">Isomerase</keyword>
<keyword evidence="3 7" id="KW-0312">Gluconeogenesis</keyword>
<dbReference type="InterPro" id="IPR035476">
    <property type="entry name" value="SIS_PGI_1"/>
</dbReference>
<dbReference type="OrthoDB" id="140919at2"/>
<evidence type="ECO:0000256" key="5">
    <source>
        <dbReference type="ARBA" id="ARBA00023235"/>
    </source>
</evidence>
<dbReference type="NCBIfam" id="NF001211">
    <property type="entry name" value="PRK00179.1"/>
    <property type="match status" value="1"/>
</dbReference>
<dbReference type="CDD" id="cd05015">
    <property type="entry name" value="SIS_PGI_1"/>
    <property type="match status" value="1"/>
</dbReference>
<dbReference type="InterPro" id="IPR001672">
    <property type="entry name" value="G6P_Isomerase"/>
</dbReference>
<dbReference type="InterPro" id="IPR023096">
    <property type="entry name" value="G6P_Isomerase_C"/>
</dbReference>
<dbReference type="Gene3D" id="3.40.50.10490">
    <property type="entry name" value="Glucose-6-phosphate isomerase like protein, domain 1"/>
    <property type="match status" value="2"/>
</dbReference>
<dbReference type="FunFam" id="1.10.1390.10:FF:000001">
    <property type="entry name" value="Glucose-6-phosphate isomerase"/>
    <property type="match status" value="1"/>
</dbReference>
<dbReference type="InterPro" id="IPR046348">
    <property type="entry name" value="SIS_dom_sf"/>
</dbReference>
<dbReference type="PROSITE" id="PS00174">
    <property type="entry name" value="P_GLUCOSE_ISOMERASE_2"/>
    <property type="match status" value="1"/>
</dbReference>
<dbReference type="GO" id="GO:0048029">
    <property type="term" value="F:monosaccharide binding"/>
    <property type="evidence" value="ECO:0007669"/>
    <property type="project" value="TreeGrafter"/>
</dbReference>
<dbReference type="GO" id="GO:0004347">
    <property type="term" value="F:glucose-6-phosphate isomerase activity"/>
    <property type="evidence" value="ECO:0007669"/>
    <property type="project" value="UniProtKB-UniRule"/>
</dbReference>
<comment type="catalytic activity">
    <reaction evidence="6 7 8">
        <text>alpha-D-glucose 6-phosphate = beta-D-fructose 6-phosphate</text>
        <dbReference type="Rhea" id="RHEA:11816"/>
        <dbReference type="ChEBI" id="CHEBI:57634"/>
        <dbReference type="ChEBI" id="CHEBI:58225"/>
        <dbReference type="EC" id="5.3.1.9"/>
    </reaction>
</comment>
<dbReference type="PANTHER" id="PTHR11469:SF1">
    <property type="entry name" value="GLUCOSE-6-PHOSPHATE ISOMERASE"/>
    <property type="match status" value="1"/>
</dbReference>
<feature type="active site" evidence="7">
    <location>
        <position position="508"/>
    </location>
</feature>
<dbReference type="HAMAP" id="MF_00473">
    <property type="entry name" value="G6P_isomerase"/>
    <property type="match status" value="1"/>
</dbReference>
<dbReference type="Pfam" id="PF00342">
    <property type="entry name" value="PGI"/>
    <property type="match status" value="1"/>
</dbReference>
<evidence type="ECO:0000256" key="2">
    <source>
        <dbReference type="ARBA" id="ARBA00006604"/>
    </source>
</evidence>
<proteinExistence type="inferred from homology"/>
<dbReference type="UniPathway" id="UPA00138"/>
<evidence type="ECO:0000256" key="7">
    <source>
        <dbReference type="HAMAP-Rule" id="MF_00473"/>
    </source>
</evidence>
<dbReference type="CDD" id="cd05016">
    <property type="entry name" value="SIS_PGI_2"/>
    <property type="match status" value="1"/>
</dbReference>
<gene>
    <name evidence="7" type="primary">pgi</name>
    <name evidence="9" type="ORF">BG910_07015</name>
</gene>
<evidence type="ECO:0000256" key="4">
    <source>
        <dbReference type="ARBA" id="ARBA00023152"/>
    </source>
</evidence>
<organism evidence="9 10">
    <name type="scientific">Neisseria chenwenguii</name>
    <dbReference type="NCBI Taxonomy" id="1853278"/>
    <lineage>
        <taxon>Bacteria</taxon>
        <taxon>Pseudomonadati</taxon>
        <taxon>Pseudomonadota</taxon>
        <taxon>Betaproteobacteria</taxon>
        <taxon>Neisseriales</taxon>
        <taxon>Neisseriaceae</taxon>
        <taxon>Neisseria</taxon>
    </lineage>
</organism>
<evidence type="ECO:0000256" key="6">
    <source>
        <dbReference type="ARBA" id="ARBA00029321"/>
    </source>
</evidence>
<dbReference type="RefSeq" id="WP_089036227.1">
    <property type="nucleotide sequence ID" value="NZ_CP022278.1"/>
</dbReference>
<dbReference type="GO" id="GO:0006094">
    <property type="term" value="P:gluconeogenesis"/>
    <property type="evidence" value="ECO:0007669"/>
    <property type="project" value="UniProtKB-UniRule"/>
</dbReference>
<dbReference type="EMBL" id="CP022278">
    <property type="protein sequence ID" value="ASK27526.1"/>
    <property type="molecule type" value="Genomic_DNA"/>
</dbReference>
<dbReference type="PANTHER" id="PTHR11469">
    <property type="entry name" value="GLUCOSE-6-PHOSPHATE ISOMERASE"/>
    <property type="match status" value="1"/>
</dbReference>
<reference evidence="9 10" key="1">
    <citation type="submission" date="2017-06" db="EMBL/GenBank/DDBJ databases">
        <title>Neisseria chenwenguii sp. nov., isolated from the intestinal contents of Tibetan Plateau Pika in Yushu, Qinghai Province, China.</title>
        <authorList>
            <person name="Zhang G."/>
        </authorList>
    </citation>
    <scope>NUCLEOTIDE SEQUENCE [LARGE SCALE GENOMIC DNA]</scope>
    <source>
        <strain evidence="9 10">10023</strain>
    </source>
</reference>
<comment type="subcellular location">
    <subcellularLocation>
        <location evidence="7">Cytoplasm</location>
    </subcellularLocation>
</comment>
<evidence type="ECO:0000256" key="1">
    <source>
        <dbReference type="ARBA" id="ARBA00004926"/>
    </source>
</evidence>
<dbReference type="GO" id="GO:0051156">
    <property type="term" value="P:glucose 6-phosphate metabolic process"/>
    <property type="evidence" value="ECO:0007669"/>
    <property type="project" value="TreeGrafter"/>
</dbReference>
<comment type="pathway">
    <text evidence="1 7 8">Carbohydrate degradation; glycolysis; D-glyceraldehyde 3-phosphate and glycerone phosphate from D-glucose: step 2/4.</text>
</comment>
<comment type="similarity">
    <text evidence="2 7 8">Belongs to the GPI family.</text>
</comment>
<evidence type="ECO:0000256" key="3">
    <source>
        <dbReference type="ARBA" id="ARBA00022432"/>
    </source>
</evidence>
<dbReference type="InterPro" id="IPR018189">
    <property type="entry name" value="Phosphoglucose_isomerase_CS"/>
</dbReference>
<dbReference type="InterPro" id="IPR035482">
    <property type="entry name" value="SIS_PGI_2"/>
</dbReference>
<feature type="active site" evidence="7">
    <location>
        <position position="382"/>
    </location>
</feature>
<name>A0A220S2C2_9NEIS</name>
<keyword evidence="10" id="KW-1185">Reference proteome</keyword>
<dbReference type="KEGG" id="nei:BG910_07015"/>
<dbReference type="GO" id="GO:0097367">
    <property type="term" value="F:carbohydrate derivative binding"/>
    <property type="evidence" value="ECO:0007669"/>
    <property type="project" value="InterPro"/>
</dbReference>
<keyword evidence="7" id="KW-0963">Cytoplasm</keyword>
<accession>A0A220S2C2</accession>
<evidence type="ECO:0000256" key="8">
    <source>
        <dbReference type="RuleBase" id="RU000612"/>
    </source>
</evidence>
<dbReference type="PROSITE" id="PS51463">
    <property type="entry name" value="P_GLUCOSE_ISOMERASE_3"/>
    <property type="match status" value="1"/>
</dbReference>
<dbReference type="Proteomes" id="UP000198238">
    <property type="component" value="Chromosome"/>
</dbReference>
<evidence type="ECO:0000313" key="10">
    <source>
        <dbReference type="Proteomes" id="UP000198238"/>
    </source>
</evidence>
<feature type="active site" description="Proton donor" evidence="7">
    <location>
        <position position="351"/>
    </location>
</feature>
<dbReference type="Gene3D" id="1.10.1390.10">
    <property type="match status" value="1"/>
</dbReference>
<dbReference type="UniPathway" id="UPA00109">
    <property type="reaction ID" value="UER00181"/>
</dbReference>
<dbReference type="PRINTS" id="PR00662">
    <property type="entry name" value="G6PISOMERASE"/>
</dbReference>
<sequence length="543" mass="60278">MPTSTAAWQALTAHYQATANIHMRELFAADPQRFDTMHETLHGLLFDYSKNRISEETLTLLCNLAEEIGLGSQMQAMKNGAKINTGENRAALHTALRLPENAEPVLVDGENILPKIHLELDRALAFAESIINGVHTGTTGKRITDFVHIGIGGSDLGPQVCVQSLKAYRKNVAVHFVSNADDAEIARTLAVLDPETTVFCIASKSFGTPETLLNAHAARNWYRDAGLPESGISRHFCAISSNVDTARNFGIPADRVFAMFDWVGGRYSVWSAIGLPVMVAVGETRFRELLRGAHAMDEHFFNTPFRRNIPVLMALLHVWYNNFHLSDGHTVVPYSHDMRRFPSWLNQLDMESCGKSRTAGGQPVAVSTGGIVFGEEGVNCQHAYFQLLHQGTRLIPCDFIVPMTTPHRVGHQHRFTVANAFAQAEALMRGKTQTEAEAELANQSEAECTALAPQKTFPGNRPSNSFLIDKISPFNLGMLLAAYEHKIFVQGTIWNINPFDQWGVEYGKMLAKTIEPELNLGHEPKHDSSTNGLIRFYRDCQER</sequence>
<evidence type="ECO:0000313" key="9">
    <source>
        <dbReference type="EMBL" id="ASK27526.1"/>
    </source>
</evidence>
<dbReference type="EC" id="5.3.1.9" evidence="7"/>
<keyword evidence="4 7" id="KW-0324">Glycolysis</keyword>
<dbReference type="AlphaFoldDB" id="A0A220S2C2"/>
<dbReference type="GO" id="GO:0006096">
    <property type="term" value="P:glycolytic process"/>
    <property type="evidence" value="ECO:0007669"/>
    <property type="project" value="UniProtKB-UniRule"/>
</dbReference>
<dbReference type="GO" id="GO:0005829">
    <property type="term" value="C:cytosol"/>
    <property type="evidence" value="ECO:0007669"/>
    <property type="project" value="TreeGrafter"/>
</dbReference>
<dbReference type="SUPFAM" id="SSF53697">
    <property type="entry name" value="SIS domain"/>
    <property type="match status" value="1"/>
</dbReference>
<comment type="pathway">
    <text evidence="7">Carbohydrate biosynthesis; gluconeogenesis.</text>
</comment>